<evidence type="ECO:0000256" key="11">
    <source>
        <dbReference type="RuleBase" id="RU364063"/>
    </source>
</evidence>
<dbReference type="InterPro" id="IPR050238">
    <property type="entry name" value="DNA_Rep/Repair_Clamp_Loader"/>
</dbReference>
<evidence type="ECO:0000256" key="9">
    <source>
        <dbReference type="ARBA" id="ARBA00022932"/>
    </source>
</evidence>
<keyword evidence="9 11" id="KW-0239">DNA-directed DNA polymerase</keyword>
<comment type="caution">
    <text evidence="14">The sequence shown here is derived from an EMBL/GenBank/DDBJ whole genome shotgun (WGS) entry which is preliminary data.</text>
</comment>
<comment type="catalytic activity">
    <reaction evidence="10 11">
        <text>DNA(n) + a 2'-deoxyribonucleoside 5'-triphosphate = DNA(n+1) + diphosphate</text>
        <dbReference type="Rhea" id="RHEA:22508"/>
        <dbReference type="Rhea" id="RHEA-COMP:17339"/>
        <dbReference type="Rhea" id="RHEA-COMP:17340"/>
        <dbReference type="ChEBI" id="CHEBI:33019"/>
        <dbReference type="ChEBI" id="CHEBI:61560"/>
        <dbReference type="ChEBI" id="CHEBI:173112"/>
        <dbReference type="EC" id="2.7.7.7"/>
    </reaction>
</comment>
<comment type="subunit">
    <text evidence="11">DNA polymerase III contains a core (composed of alpha, epsilon and theta chains) that associates with a tau subunit. This core dimerizes to form the POLIII' complex. PolIII' associates with the gamma complex (composed of gamma, delta, delta', psi and chi chains) and with the beta chain to form the complete DNA polymerase III complex.</text>
</comment>
<keyword evidence="6 11" id="KW-0547">Nucleotide-binding</keyword>
<evidence type="ECO:0000256" key="5">
    <source>
        <dbReference type="ARBA" id="ARBA00022723"/>
    </source>
</evidence>
<evidence type="ECO:0000256" key="7">
    <source>
        <dbReference type="ARBA" id="ARBA00022833"/>
    </source>
</evidence>
<dbReference type="Pfam" id="PF22608">
    <property type="entry name" value="DNAX_ATPase_lid"/>
    <property type="match status" value="1"/>
</dbReference>
<dbReference type="GO" id="GO:0005524">
    <property type="term" value="F:ATP binding"/>
    <property type="evidence" value="ECO:0007669"/>
    <property type="project" value="UniProtKB-KW"/>
</dbReference>
<keyword evidence="5" id="KW-0479">Metal-binding</keyword>
<keyword evidence="2 11" id="KW-0808">Transferase</keyword>
<feature type="domain" description="AAA+ ATPase" evidence="13">
    <location>
        <begin position="37"/>
        <end position="270"/>
    </location>
</feature>
<evidence type="ECO:0000313" key="15">
    <source>
        <dbReference type="Proteomes" id="UP000589520"/>
    </source>
</evidence>
<evidence type="ECO:0000259" key="13">
    <source>
        <dbReference type="SMART" id="SM00382"/>
    </source>
</evidence>
<dbReference type="InterPro" id="IPR003593">
    <property type="entry name" value="AAA+_ATPase"/>
</dbReference>
<evidence type="ECO:0000256" key="8">
    <source>
        <dbReference type="ARBA" id="ARBA00022840"/>
    </source>
</evidence>
<evidence type="ECO:0000256" key="2">
    <source>
        <dbReference type="ARBA" id="ARBA00022679"/>
    </source>
</evidence>
<dbReference type="GO" id="GO:0046872">
    <property type="term" value="F:metal ion binding"/>
    <property type="evidence" value="ECO:0007669"/>
    <property type="project" value="UniProtKB-KW"/>
</dbReference>
<dbReference type="FunFam" id="1.10.8.60:FF:000013">
    <property type="entry name" value="DNA polymerase III subunit gamma/tau"/>
    <property type="match status" value="1"/>
</dbReference>
<protein>
    <recommendedName>
        <fullName evidence="11">DNA polymerase III subunit gamma/tau</fullName>
        <ecNumber evidence="11">2.7.7.7</ecNumber>
    </recommendedName>
</protein>
<dbReference type="Proteomes" id="UP000589520">
    <property type="component" value="Unassembled WGS sequence"/>
</dbReference>
<accession>A0A7Y9PHR5</accession>
<keyword evidence="7" id="KW-0862">Zinc</keyword>
<dbReference type="InterPro" id="IPR045085">
    <property type="entry name" value="HLD_clamp_pol_III_gamma_tau"/>
</dbReference>
<dbReference type="Gene3D" id="1.20.272.10">
    <property type="match status" value="1"/>
</dbReference>
<keyword evidence="3 11" id="KW-0548">Nucleotidyltransferase</keyword>
<dbReference type="GO" id="GO:0009360">
    <property type="term" value="C:DNA polymerase III complex"/>
    <property type="evidence" value="ECO:0007669"/>
    <property type="project" value="InterPro"/>
</dbReference>
<dbReference type="SUPFAM" id="SSF48019">
    <property type="entry name" value="post-AAA+ oligomerization domain-like"/>
    <property type="match status" value="1"/>
</dbReference>
<dbReference type="CDD" id="cd00009">
    <property type="entry name" value="AAA"/>
    <property type="match status" value="1"/>
</dbReference>
<evidence type="ECO:0000256" key="12">
    <source>
        <dbReference type="SAM" id="MobiDB-lite"/>
    </source>
</evidence>
<dbReference type="CDD" id="cd18137">
    <property type="entry name" value="HLD_clamp_pol_III_gamma_tau"/>
    <property type="match status" value="1"/>
</dbReference>
<dbReference type="Gene3D" id="1.10.8.60">
    <property type="match status" value="1"/>
</dbReference>
<dbReference type="Pfam" id="PF12169">
    <property type="entry name" value="DNA_pol3_gamma3"/>
    <property type="match status" value="1"/>
</dbReference>
<evidence type="ECO:0000256" key="1">
    <source>
        <dbReference type="ARBA" id="ARBA00006360"/>
    </source>
</evidence>
<dbReference type="EC" id="2.7.7.7" evidence="11"/>
<dbReference type="InterPro" id="IPR027417">
    <property type="entry name" value="P-loop_NTPase"/>
</dbReference>
<dbReference type="PANTHER" id="PTHR11669:SF0">
    <property type="entry name" value="PROTEIN STICHEL-LIKE 2"/>
    <property type="match status" value="1"/>
</dbReference>
<dbReference type="AlphaFoldDB" id="A0A7Y9PHR5"/>
<feature type="compositionally biased region" description="Low complexity" evidence="12">
    <location>
        <begin position="409"/>
        <end position="425"/>
    </location>
</feature>
<reference evidence="14 15" key="1">
    <citation type="submission" date="2020-07" db="EMBL/GenBank/DDBJ databases">
        <title>Genomic Encyclopedia of Type Strains, Phase IV (KMG-V): Genome sequencing to study the core and pangenomes of soil and plant-associated prokaryotes.</title>
        <authorList>
            <person name="Whitman W."/>
        </authorList>
    </citation>
    <scope>NUCLEOTIDE SEQUENCE [LARGE SCALE GENOMIC DNA]</scope>
    <source>
        <strain evidence="14 15">X4EP2</strain>
    </source>
</reference>
<dbReference type="FunFam" id="3.40.50.300:FF:000014">
    <property type="entry name" value="DNA polymerase III subunit gamma/tau"/>
    <property type="match status" value="1"/>
</dbReference>
<keyword evidence="4 11" id="KW-0235">DNA replication</keyword>
<dbReference type="InterPro" id="IPR008921">
    <property type="entry name" value="DNA_pol3_clamp-load_cplx_C"/>
</dbReference>
<keyword evidence="8 11" id="KW-0067">ATP-binding</keyword>
<comment type="similarity">
    <text evidence="1 11">Belongs to the DnaX/STICHEL family.</text>
</comment>
<name>A0A7Y9PHR5_9BACT</name>
<dbReference type="Gene3D" id="3.40.50.300">
    <property type="entry name" value="P-loop containing nucleotide triphosphate hydrolases"/>
    <property type="match status" value="1"/>
</dbReference>
<evidence type="ECO:0000256" key="4">
    <source>
        <dbReference type="ARBA" id="ARBA00022705"/>
    </source>
</evidence>
<dbReference type="InterPro" id="IPR022754">
    <property type="entry name" value="DNA_pol_III_gamma-3"/>
</dbReference>
<feature type="region of interest" description="Disordered" evidence="12">
    <location>
        <begin position="396"/>
        <end position="426"/>
    </location>
</feature>
<dbReference type="RefSeq" id="WP_179491292.1">
    <property type="nucleotide sequence ID" value="NZ_JACCCW010000002.1"/>
</dbReference>
<dbReference type="GO" id="GO:0006261">
    <property type="term" value="P:DNA-templated DNA replication"/>
    <property type="evidence" value="ECO:0007669"/>
    <property type="project" value="TreeGrafter"/>
</dbReference>
<organism evidence="14 15">
    <name type="scientific">Granulicella arctica</name>
    <dbReference type="NCBI Taxonomy" id="940613"/>
    <lineage>
        <taxon>Bacteria</taxon>
        <taxon>Pseudomonadati</taxon>
        <taxon>Acidobacteriota</taxon>
        <taxon>Terriglobia</taxon>
        <taxon>Terriglobales</taxon>
        <taxon>Acidobacteriaceae</taxon>
        <taxon>Granulicella</taxon>
    </lineage>
</organism>
<evidence type="ECO:0000256" key="3">
    <source>
        <dbReference type="ARBA" id="ARBA00022695"/>
    </source>
</evidence>
<comment type="function">
    <text evidence="11">DNA polymerase III is a complex, multichain enzyme responsible for most of the replicative synthesis in bacteria. This DNA polymerase also exhibits 3' to 5' exonuclease activity.</text>
</comment>
<evidence type="ECO:0000256" key="6">
    <source>
        <dbReference type="ARBA" id="ARBA00022741"/>
    </source>
</evidence>
<evidence type="ECO:0000313" key="14">
    <source>
        <dbReference type="EMBL" id="NYF80134.1"/>
    </source>
</evidence>
<dbReference type="GO" id="GO:0003677">
    <property type="term" value="F:DNA binding"/>
    <property type="evidence" value="ECO:0007669"/>
    <property type="project" value="InterPro"/>
</dbReference>
<dbReference type="NCBIfam" id="TIGR02397">
    <property type="entry name" value="dnaX_nterm"/>
    <property type="match status" value="1"/>
</dbReference>
<dbReference type="InterPro" id="IPR012763">
    <property type="entry name" value="DNA_pol_III_sug/sutau_N"/>
</dbReference>
<dbReference type="EMBL" id="JACCCW010000002">
    <property type="protein sequence ID" value="NYF80134.1"/>
    <property type="molecule type" value="Genomic_DNA"/>
</dbReference>
<dbReference type="GO" id="GO:0003887">
    <property type="term" value="F:DNA-directed DNA polymerase activity"/>
    <property type="evidence" value="ECO:0007669"/>
    <property type="project" value="UniProtKB-KW"/>
</dbReference>
<evidence type="ECO:0000256" key="10">
    <source>
        <dbReference type="ARBA" id="ARBA00049244"/>
    </source>
</evidence>
<feature type="region of interest" description="Disordered" evidence="12">
    <location>
        <begin position="612"/>
        <end position="633"/>
    </location>
</feature>
<dbReference type="SMART" id="SM00382">
    <property type="entry name" value="AAA"/>
    <property type="match status" value="1"/>
</dbReference>
<gene>
    <name evidence="11" type="primary">dnaX</name>
    <name evidence="14" type="ORF">HDF17_002454</name>
</gene>
<sequence length="658" mass="70683">MAYQVLARKYRPQRFADVAGQDHVTVTLMNALTQQRIAHGYIFSGHRGIGKTTIARILAMALNCRNVIGSPQRPTAEPCEICESCTEIRAGNAVDVIEIDAATNRGIDEIRELRDAARYAPARDRYKIYILDEAHQITDAAFNALLKTLEEPPEHIVFMMATTQPEDIPQTVRSRCQHFSFHAVKLVDILGELRGIATKEGIDADDAALSLLAEAGDGSMRDALSIMDQAIASAPMHDGRAVLDASQIRELMGTVPNAVFEKILEAVDQNRSAEVMTVANQLLDSGNSPAQLARQCCRYLRNTLIAKIANVGSDGVAADGAAGELLQISADEQRRAGRSAALFTEEELTRFLQIMLRTFDELGYRQEQRFHFELGLLKLVHLRRLLPVEELLSGIPVAPGSGGTQRGISAPKSTSSPAPSTASAAVRTQPVTPAFVLAPAPPRPTPPPHPVLEKPTFSPFQQNTTRAEDISAPAPPIIKPAAAVINIPVEVKLPEPVPTPAAIPIEIETTAPEPAILPSVQADAAPEIATTNSPEAAALQQTAVEALTNARGQQSAADALDEAEWHLDGITLKVQTGVSKTMLPIVVNAEAEKIVRAAIGAGIKLTILPGTAATSEKKKRPAHAGSAQAKATEHPIVQQAQRLFNAEIRSVIDLRDDN</sequence>
<dbReference type="SUPFAM" id="SSF52540">
    <property type="entry name" value="P-loop containing nucleoside triphosphate hydrolases"/>
    <property type="match status" value="1"/>
</dbReference>
<keyword evidence="15" id="KW-1185">Reference proteome</keyword>
<proteinExistence type="inferred from homology"/>
<dbReference type="PANTHER" id="PTHR11669">
    <property type="entry name" value="REPLICATION FACTOR C / DNA POLYMERASE III GAMMA-TAU SUBUNIT"/>
    <property type="match status" value="1"/>
</dbReference>
<dbReference type="Pfam" id="PF13177">
    <property type="entry name" value="DNA_pol3_delta2"/>
    <property type="match status" value="1"/>
</dbReference>